<proteinExistence type="predicted"/>
<dbReference type="Proteomes" id="UP000258016">
    <property type="component" value="Chromosome"/>
</dbReference>
<keyword evidence="1" id="KW-0326">Glycosidase</keyword>
<sequence length="146" mass="15861">MTWIEGRYEQSLRFGRAAVRKVLTRHKSIAGFRPGTVFALACRISSDFGTTHASIQIVKTVASSASSVALPSVHPGGDVLLHAETLPNVARVLESIAMVEAAGIDPCDASPDHWRHVGSRLDAGLSIRPYTAARHAQWLRRKVLEP</sequence>
<keyword evidence="2" id="KW-1185">Reference proteome</keyword>
<gene>
    <name evidence="1" type="ORF">B5J99_01130</name>
</gene>
<dbReference type="EMBL" id="CP020083">
    <property type="protein sequence ID" value="ASR53249.1"/>
    <property type="molecule type" value="Genomic_DNA"/>
</dbReference>
<dbReference type="GO" id="GO:0016798">
    <property type="term" value="F:hydrolase activity, acting on glycosyl bonds"/>
    <property type="evidence" value="ECO:0007669"/>
    <property type="project" value="UniProtKB-KW"/>
</dbReference>
<dbReference type="Pfam" id="PF11000">
    <property type="entry name" value="DUF2840"/>
    <property type="match status" value="1"/>
</dbReference>
<accession>A0ABM6MB84</accession>
<protein>
    <submittedName>
        <fullName evidence="1">Glycosidase</fullName>
    </submittedName>
</protein>
<dbReference type="InterPro" id="IPR021263">
    <property type="entry name" value="DUF2840"/>
</dbReference>
<evidence type="ECO:0000313" key="1">
    <source>
        <dbReference type="EMBL" id="ASR53249.1"/>
    </source>
</evidence>
<keyword evidence="1" id="KW-0378">Hydrolase</keyword>
<evidence type="ECO:0000313" key="2">
    <source>
        <dbReference type="Proteomes" id="UP000258016"/>
    </source>
</evidence>
<organism evidence="1 2">
    <name type="scientific">Blastomonas fulva</name>
    <dbReference type="NCBI Taxonomy" id="1550728"/>
    <lineage>
        <taxon>Bacteria</taxon>
        <taxon>Pseudomonadati</taxon>
        <taxon>Pseudomonadota</taxon>
        <taxon>Alphaproteobacteria</taxon>
        <taxon>Sphingomonadales</taxon>
        <taxon>Sphingomonadaceae</taxon>
        <taxon>Blastomonas</taxon>
    </lineage>
</organism>
<name>A0ABM6MB84_9SPHN</name>
<reference evidence="1 2" key="1">
    <citation type="submission" date="2017-03" db="EMBL/GenBank/DDBJ databases">
        <title>Complete genome sequence of Blastomonas fulva degrading microcsystin LR.</title>
        <authorList>
            <person name="Lee H.-g."/>
            <person name="Jin L."/>
            <person name="oh H.-M."/>
        </authorList>
    </citation>
    <scope>NUCLEOTIDE SEQUENCE [LARGE SCALE GENOMIC DNA]</scope>
    <source>
        <strain evidence="1 2">T2</strain>
    </source>
</reference>